<proteinExistence type="inferred from homology"/>
<feature type="chain" id="PRO_5045966647" evidence="3">
    <location>
        <begin position="19"/>
        <end position="422"/>
    </location>
</feature>
<protein>
    <submittedName>
        <fullName evidence="4">D-alanyl-D-alanine carboxypeptidase/D-alanyl-D-alanine-endopeptidase</fullName>
    </submittedName>
</protein>
<accession>A0ABV8JU38</accession>
<comment type="similarity">
    <text evidence="1">Belongs to the peptidase S13 family.</text>
</comment>
<keyword evidence="4" id="KW-0645">Protease</keyword>
<dbReference type="Gene3D" id="3.40.710.10">
    <property type="entry name" value="DD-peptidase/beta-lactamase superfamily"/>
    <property type="match status" value="2"/>
</dbReference>
<gene>
    <name evidence="4" type="ORF">ACFOUT_14820</name>
</gene>
<dbReference type="SUPFAM" id="SSF56601">
    <property type="entry name" value="beta-lactamase/transpeptidase-like"/>
    <property type="match status" value="1"/>
</dbReference>
<keyword evidence="2" id="KW-0378">Hydrolase</keyword>
<dbReference type="InterPro" id="IPR012338">
    <property type="entry name" value="Beta-lactam/transpept-like"/>
</dbReference>
<organism evidence="4 5">
    <name type="scientific">Euzebyella saccharophila</name>
    <dbReference type="NCBI Taxonomy" id="679664"/>
    <lineage>
        <taxon>Bacteria</taxon>
        <taxon>Pseudomonadati</taxon>
        <taxon>Bacteroidota</taxon>
        <taxon>Flavobacteriia</taxon>
        <taxon>Flavobacteriales</taxon>
        <taxon>Flavobacteriaceae</taxon>
        <taxon>Euzebyella</taxon>
    </lineage>
</organism>
<evidence type="ECO:0000256" key="2">
    <source>
        <dbReference type="ARBA" id="ARBA00022801"/>
    </source>
</evidence>
<evidence type="ECO:0000313" key="5">
    <source>
        <dbReference type="Proteomes" id="UP001595814"/>
    </source>
</evidence>
<keyword evidence="5" id="KW-1185">Reference proteome</keyword>
<dbReference type="PRINTS" id="PR00922">
    <property type="entry name" value="DADACBPTASE3"/>
</dbReference>
<name>A0ABV8JU38_9FLAO</name>
<evidence type="ECO:0000313" key="4">
    <source>
        <dbReference type="EMBL" id="MFC4097161.1"/>
    </source>
</evidence>
<sequence length="422" mass="48410">MNRIFLSILLIVLLSACASSSKIINKTSKELLQTEFYDNHFTGMLIIDPSTNDTLLDYDSEKYFIPASNTKIFSLYASLKMLPDSIPAFTYIKENDTTYIQGTGDPTLLHPYFNSDKVLEFLKGQPNLKFKMNNLRDEKLGPGWSWGDYQYYYQVERSALPLYGNVLTMTNSTEPKVQPSIFKDSILAINSRDNREQEKNIFYFDSNRKDTLEVPFRTSEMLSKSILESELGKDIVLSDDFPVGPKSVFYSMPKDTVLKRMMHVSDNFIADQLLILASSTLSDTLSIHKAQKYVLENFLNDLKQEPRWVDGSGLSRYNLISPKSIVHVLHEMYRDIERERLLSFFPAGGASGTLKRWYPGDPEPYVYAKTGSLSNNHCLSGFIKTKSGKTLIFSFMNNHFRKPSSEIKKRMQTILETVRDTY</sequence>
<dbReference type="Proteomes" id="UP001595814">
    <property type="component" value="Unassembled WGS sequence"/>
</dbReference>
<dbReference type="GO" id="GO:0004180">
    <property type="term" value="F:carboxypeptidase activity"/>
    <property type="evidence" value="ECO:0007669"/>
    <property type="project" value="UniProtKB-KW"/>
</dbReference>
<keyword evidence="3" id="KW-0732">Signal</keyword>
<dbReference type="PANTHER" id="PTHR30023">
    <property type="entry name" value="D-ALANYL-D-ALANINE CARBOXYPEPTIDASE"/>
    <property type="match status" value="1"/>
</dbReference>
<reference evidence="5" key="1">
    <citation type="journal article" date="2019" name="Int. J. Syst. Evol. Microbiol.">
        <title>The Global Catalogue of Microorganisms (GCM) 10K type strain sequencing project: providing services to taxonomists for standard genome sequencing and annotation.</title>
        <authorList>
            <consortium name="The Broad Institute Genomics Platform"/>
            <consortium name="The Broad Institute Genome Sequencing Center for Infectious Disease"/>
            <person name="Wu L."/>
            <person name="Ma J."/>
        </authorList>
    </citation>
    <scope>NUCLEOTIDE SEQUENCE [LARGE SCALE GENOMIC DNA]</scope>
    <source>
        <strain evidence="5">CECT 7477</strain>
    </source>
</reference>
<dbReference type="Pfam" id="PF02113">
    <property type="entry name" value="Peptidase_S13"/>
    <property type="match status" value="1"/>
</dbReference>
<keyword evidence="4" id="KW-0121">Carboxypeptidase</keyword>
<evidence type="ECO:0000256" key="3">
    <source>
        <dbReference type="SAM" id="SignalP"/>
    </source>
</evidence>
<dbReference type="PROSITE" id="PS51257">
    <property type="entry name" value="PROKAR_LIPOPROTEIN"/>
    <property type="match status" value="1"/>
</dbReference>
<evidence type="ECO:0000256" key="1">
    <source>
        <dbReference type="ARBA" id="ARBA00006096"/>
    </source>
</evidence>
<dbReference type="RefSeq" id="WP_192461866.1">
    <property type="nucleotide sequence ID" value="NZ_JACYFJ010000002.1"/>
</dbReference>
<feature type="signal peptide" evidence="3">
    <location>
        <begin position="1"/>
        <end position="18"/>
    </location>
</feature>
<dbReference type="EMBL" id="JBHSAW010000010">
    <property type="protein sequence ID" value="MFC4097161.1"/>
    <property type="molecule type" value="Genomic_DNA"/>
</dbReference>
<dbReference type="InterPro" id="IPR000667">
    <property type="entry name" value="Peptidase_S13"/>
</dbReference>
<dbReference type="PANTHER" id="PTHR30023:SF0">
    <property type="entry name" value="PENICILLIN-SENSITIVE CARBOXYPEPTIDASE A"/>
    <property type="match status" value="1"/>
</dbReference>
<comment type="caution">
    <text evidence="4">The sequence shown here is derived from an EMBL/GenBank/DDBJ whole genome shotgun (WGS) entry which is preliminary data.</text>
</comment>